<dbReference type="Proteomes" id="UP000783287">
    <property type="component" value="Unassembled WGS sequence"/>
</dbReference>
<organism evidence="1 2">
    <name type="scientific">Candidatus Dojkabacteria bacterium</name>
    <dbReference type="NCBI Taxonomy" id="2099670"/>
    <lineage>
        <taxon>Bacteria</taxon>
        <taxon>Candidatus Dojkabacteria</taxon>
    </lineage>
</organism>
<protein>
    <submittedName>
        <fullName evidence="1">Uncharacterized protein</fullName>
    </submittedName>
</protein>
<reference evidence="1" key="2">
    <citation type="journal article" date="2021" name="Microbiome">
        <title>Successional dynamics and alternative stable states in a saline activated sludge microbial community over 9 years.</title>
        <authorList>
            <person name="Wang Y."/>
            <person name="Ye J."/>
            <person name="Ju F."/>
            <person name="Liu L."/>
            <person name="Boyd J.A."/>
            <person name="Deng Y."/>
            <person name="Parks D.H."/>
            <person name="Jiang X."/>
            <person name="Yin X."/>
            <person name="Woodcroft B.J."/>
            <person name="Tyson G.W."/>
            <person name="Hugenholtz P."/>
            <person name="Polz M.F."/>
            <person name="Zhang T."/>
        </authorList>
    </citation>
    <scope>NUCLEOTIDE SEQUENCE</scope>
    <source>
        <strain evidence="1">HKST-UBA14</strain>
    </source>
</reference>
<dbReference type="EMBL" id="JAGQLK010000039">
    <property type="protein sequence ID" value="MCA9383212.1"/>
    <property type="molecule type" value="Genomic_DNA"/>
</dbReference>
<comment type="caution">
    <text evidence="1">The sequence shown here is derived from an EMBL/GenBank/DDBJ whole genome shotgun (WGS) entry which is preliminary data.</text>
</comment>
<accession>A0A955L564</accession>
<reference evidence="1" key="1">
    <citation type="submission" date="2020-04" db="EMBL/GenBank/DDBJ databases">
        <authorList>
            <person name="Zhang T."/>
        </authorList>
    </citation>
    <scope>NUCLEOTIDE SEQUENCE</scope>
    <source>
        <strain evidence="1">HKST-UBA14</strain>
    </source>
</reference>
<proteinExistence type="predicted"/>
<dbReference type="AlphaFoldDB" id="A0A955L564"/>
<gene>
    <name evidence="1" type="ORF">KC909_02500</name>
</gene>
<evidence type="ECO:0000313" key="2">
    <source>
        <dbReference type="Proteomes" id="UP000783287"/>
    </source>
</evidence>
<name>A0A955L564_9BACT</name>
<evidence type="ECO:0000313" key="1">
    <source>
        <dbReference type="EMBL" id="MCA9383212.1"/>
    </source>
</evidence>
<sequence length="310" mass="37504">MDIIEEKLREYATYEPKASKLVVAPIDRIFKNHPVKRLSNGMNTRVFKFKDYPWVVKEGRWDIEVNLFGDTTIEIPPMPMEKLLNLFELYFLPKKKEIARQYKLYLTFIEYFGFFRTAEDYYHPRLDKINERQKKIRDSLEKYKEKVEKYYKFKVSERFEEILDEDVRYYNFLPKEYLLYGKSISKENEQKFTYYIFQEFVKGKLLHDIPNNQMPIMVEKQLALLTFLILLLNMEEGLLPDTRPRYVVAQAYDWLTKTDNIIVSEQGAKFIDTRWLWETDSTLIKKGLFITNMTTNQAKKYLNYYLDRIG</sequence>